<accession>A0A9P9HXZ1</accession>
<comment type="caution">
    <text evidence="3">The sequence shown here is derived from an EMBL/GenBank/DDBJ whole genome shotgun (WGS) entry which is preliminary data.</text>
</comment>
<feature type="chain" id="PRO_5040211373" evidence="2">
    <location>
        <begin position="21"/>
        <end position="316"/>
    </location>
</feature>
<sequence length="316" mass="32290">MQTFKSLIPFLLTVSLAVNAETTSCVTSTKTFPTITSIIVEPTSTWSGNGTGGGLGPHTVYTTEYHEFCSTGLRVHTYTITEACHKEKCQPRTTGVPPGFTSTVTVCNSCGSEPITATLTVPCPEATPTKGSGEDFEPPKPQPEHCETCHEQGEPSGKPPVQPQPVPSAPAVKPVPSGPQPEECTTCGRLKPSSAAPPQPPKPTNNPGEDKPEHPNSPACTTCGTSGQQSQPPAQPNPPSACTTCGAGGEAPQPPSSMATSVAPNPSGEKPATSPTSGPAPGEPSVITAGAAKASYVELGLLGIFGFGFILLGLPL</sequence>
<feature type="signal peptide" evidence="2">
    <location>
        <begin position="1"/>
        <end position="20"/>
    </location>
</feature>
<dbReference type="Proteomes" id="UP000720189">
    <property type="component" value="Unassembled WGS sequence"/>
</dbReference>
<proteinExistence type="predicted"/>
<dbReference type="AlphaFoldDB" id="A0A9P9HXZ1"/>
<dbReference type="GeneID" id="70227946"/>
<evidence type="ECO:0000313" key="3">
    <source>
        <dbReference type="EMBL" id="KAH7265660.1"/>
    </source>
</evidence>
<feature type="compositionally biased region" description="Pro residues" evidence="1">
    <location>
        <begin position="195"/>
        <end position="204"/>
    </location>
</feature>
<dbReference type="EMBL" id="JAGMUX010000003">
    <property type="protein sequence ID" value="KAH7265660.1"/>
    <property type="molecule type" value="Genomic_DNA"/>
</dbReference>
<name>A0A9P9HXZ1_FUSRE</name>
<feature type="region of interest" description="Disordered" evidence="1">
    <location>
        <begin position="121"/>
        <end position="286"/>
    </location>
</feature>
<reference evidence="3" key="1">
    <citation type="journal article" date="2021" name="Nat. Commun.">
        <title>Genetic determinants of endophytism in the Arabidopsis root mycobiome.</title>
        <authorList>
            <person name="Mesny F."/>
            <person name="Miyauchi S."/>
            <person name="Thiergart T."/>
            <person name="Pickel B."/>
            <person name="Atanasova L."/>
            <person name="Karlsson M."/>
            <person name="Huettel B."/>
            <person name="Barry K.W."/>
            <person name="Haridas S."/>
            <person name="Chen C."/>
            <person name="Bauer D."/>
            <person name="Andreopoulos W."/>
            <person name="Pangilinan J."/>
            <person name="LaButti K."/>
            <person name="Riley R."/>
            <person name="Lipzen A."/>
            <person name="Clum A."/>
            <person name="Drula E."/>
            <person name="Henrissat B."/>
            <person name="Kohler A."/>
            <person name="Grigoriev I.V."/>
            <person name="Martin F.M."/>
            <person name="Hacquard S."/>
        </authorList>
    </citation>
    <scope>NUCLEOTIDE SEQUENCE</scope>
    <source>
        <strain evidence="3">MPI-CAGE-AT-0023</strain>
    </source>
</reference>
<dbReference type="RefSeq" id="XP_046054395.1">
    <property type="nucleotide sequence ID" value="XM_046197992.1"/>
</dbReference>
<evidence type="ECO:0000256" key="2">
    <source>
        <dbReference type="SAM" id="SignalP"/>
    </source>
</evidence>
<feature type="compositionally biased region" description="Basic and acidic residues" evidence="1">
    <location>
        <begin position="142"/>
        <end position="153"/>
    </location>
</feature>
<dbReference type="OrthoDB" id="5101370at2759"/>
<feature type="compositionally biased region" description="Pro residues" evidence="1">
    <location>
        <begin position="157"/>
        <end position="168"/>
    </location>
</feature>
<feature type="compositionally biased region" description="Polar residues" evidence="1">
    <location>
        <begin position="218"/>
        <end position="227"/>
    </location>
</feature>
<keyword evidence="2" id="KW-0732">Signal</keyword>
<organism evidence="3 4">
    <name type="scientific">Fusarium redolens</name>
    <dbReference type="NCBI Taxonomy" id="48865"/>
    <lineage>
        <taxon>Eukaryota</taxon>
        <taxon>Fungi</taxon>
        <taxon>Dikarya</taxon>
        <taxon>Ascomycota</taxon>
        <taxon>Pezizomycotina</taxon>
        <taxon>Sordariomycetes</taxon>
        <taxon>Hypocreomycetidae</taxon>
        <taxon>Hypocreales</taxon>
        <taxon>Nectriaceae</taxon>
        <taxon>Fusarium</taxon>
        <taxon>Fusarium redolens species complex</taxon>
    </lineage>
</organism>
<protein>
    <submittedName>
        <fullName evidence="3">Uncharacterized protein</fullName>
    </submittedName>
</protein>
<keyword evidence="4" id="KW-1185">Reference proteome</keyword>
<evidence type="ECO:0000256" key="1">
    <source>
        <dbReference type="SAM" id="MobiDB-lite"/>
    </source>
</evidence>
<evidence type="ECO:0000313" key="4">
    <source>
        <dbReference type="Proteomes" id="UP000720189"/>
    </source>
</evidence>
<gene>
    <name evidence="3" type="ORF">BKA55DRAFT_672466</name>
</gene>